<dbReference type="InterPro" id="IPR002490">
    <property type="entry name" value="V-ATPase_116kDa_su"/>
</dbReference>
<keyword evidence="5 9" id="KW-1133">Transmembrane helix</keyword>
<comment type="subcellular location">
    <subcellularLocation>
        <location evidence="1">Membrane</location>
        <topology evidence="1">Multi-pass membrane protein</topology>
    </subcellularLocation>
</comment>
<name>A0A419WTD3_9BACT</name>
<keyword evidence="11" id="KW-1185">Reference proteome</keyword>
<comment type="similarity">
    <text evidence="2">Belongs to the V-ATPase 116 kDa subunit family.</text>
</comment>
<evidence type="ECO:0000256" key="5">
    <source>
        <dbReference type="ARBA" id="ARBA00022989"/>
    </source>
</evidence>
<evidence type="ECO:0000256" key="2">
    <source>
        <dbReference type="ARBA" id="ARBA00009904"/>
    </source>
</evidence>
<keyword evidence="8" id="KW-0175">Coiled coil</keyword>
<dbReference type="GO" id="GO:0051117">
    <property type="term" value="F:ATPase binding"/>
    <property type="evidence" value="ECO:0007669"/>
    <property type="project" value="TreeGrafter"/>
</dbReference>
<proteinExistence type="inferred from homology"/>
<evidence type="ECO:0000256" key="3">
    <source>
        <dbReference type="ARBA" id="ARBA00022448"/>
    </source>
</evidence>
<evidence type="ECO:0000256" key="4">
    <source>
        <dbReference type="ARBA" id="ARBA00022692"/>
    </source>
</evidence>
<feature type="transmembrane region" description="Helical" evidence="9">
    <location>
        <begin position="365"/>
        <end position="386"/>
    </location>
</feature>
<evidence type="ECO:0000313" key="10">
    <source>
        <dbReference type="EMBL" id="RKD98731.1"/>
    </source>
</evidence>
<dbReference type="GO" id="GO:0033179">
    <property type="term" value="C:proton-transporting V-type ATPase, V0 domain"/>
    <property type="evidence" value="ECO:0007669"/>
    <property type="project" value="InterPro"/>
</dbReference>
<evidence type="ECO:0000256" key="8">
    <source>
        <dbReference type="SAM" id="Coils"/>
    </source>
</evidence>
<sequence>MITKMKKLILLMPESSVDVDKDLTVLGKLGVMHVSPFQMAKDESINRVDARIKQLEKAISILDRYDEPHTKSNAADICDYSNLERGEIRLMEKVLKTEEKRTQLKDTKLSIKHDLEWYKEWGNISIDDIEKLNRKGIWIKLYQLNDKDLKQIAKREDVYVIGKNKHMNQLALISENASESLDFNEVLMPKLECEHAKSLLSSTNAQLDELEMLLHQLHAQKSVLQDALDERNRRFDVRNIQYGGIAIDNQVRCWKGFIPEDKIDEFVQLADQYNWGYVTEDPTEEEMDEVPTLVRTSNWAKCIQPVMDFMGLVPGYKELDVSRVFMIFFTFFTGILVGDAGYGLVFLLITFLVHRKQKFVKKIEFSLIYTLSVAILFWGVLTGTYFGSEMIAELSFLKLLRVDQLASFGGDSIFIQKLMFLIGAVHLTMGHLQIAWKYINSVKAIAQLGWVSIIWGLYLIVNQMVLGVAAPDFMIWLFIGGASLIALFSKPGKNIFKGMISSLAGLPLSIINGFSDIISYIRLYAVGLSTVLMATSFNQMALGDGVSTLASGIGAALVLILGHGLNMILAAMAVLVHGVRLNMLEYAGHASVEFSGSEYTPFKLKNNQTLKSK</sequence>
<evidence type="ECO:0000256" key="7">
    <source>
        <dbReference type="ARBA" id="ARBA00023136"/>
    </source>
</evidence>
<feature type="transmembrane region" description="Helical" evidence="9">
    <location>
        <begin position="473"/>
        <end position="489"/>
    </location>
</feature>
<feature type="transmembrane region" description="Helical" evidence="9">
    <location>
        <begin position="444"/>
        <end position="461"/>
    </location>
</feature>
<keyword evidence="3" id="KW-0813">Transport</keyword>
<keyword evidence="7 9" id="KW-0472">Membrane</keyword>
<keyword evidence="4 9" id="KW-0812">Transmembrane</keyword>
<feature type="transmembrane region" description="Helical" evidence="9">
    <location>
        <begin position="413"/>
        <end position="432"/>
    </location>
</feature>
<dbReference type="GO" id="GO:0016471">
    <property type="term" value="C:vacuolar proton-transporting V-type ATPase complex"/>
    <property type="evidence" value="ECO:0007669"/>
    <property type="project" value="TreeGrafter"/>
</dbReference>
<protein>
    <submittedName>
        <fullName evidence="10">V/A-type H+-transporting ATPase subunit I</fullName>
    </submittedName>
</protein>
<comment type="caution">
    <text evidence="10">The sequence shown here is derived from an EMBL/GenBank/DDBJ whole genome shotgun (WGS) entry which is preliminary data.</text>
</comment>
<dbReference type="GO" id="GO:0007035">
    <property type="term" value="P:vacuolar acidification"/>
    <property type="evidence" value="ECO:0007669"/>
    <property type="project" value="TreeGrafter"/>
</dbReference>
<evidence type="ECO:0000256" key="9">
    <source>
        <dbReference type="SAM" id="Phobius"/>
    </source>
</evidence>
<dbReference type="EMBL" id="RAPQ01000011">
    <property type="protein sequence ID" value="RKD98731.1"/>
    <property type="molecule type" value="Genomic_DNA"/>
</dbReference>
<dbReference type="Proteomes" id="UP000284531">
    <property type="component" value="Unassembled WGS sequence"/>
</dbReference>
<evidence type="ECO:0000256" key="1">
    <source>
        <dbReference type="ARBA" id="ARBA00004141"/>
    </source>
</evidence>
<dbReference type="AlphaFoldDB" id="A0A419WTD3"/>
<organism evidence="10 11">
    <name type="scientific">Marinifilum flexuosum</name>
    <dbReference type="NCBI Taxonomy" id="1117708"/>
    <lineage>
        <taxon>Bacteria</taxon>
        <taxon>Pseudomonadati</taxon>
        <taxon>Bacteroidota</taxon>
        <taxon>Bacteroidia</taxon>
        <taxon>Marinilabiliales</taxon>
        <taxon>Marinifilaceae</taxon>
    </lineage>
</organism>
<dbReference type="PANTHER" id="PTHR11629">
    <property type="entry name" value="VACUOLAR PROTON ATPASES"/>
    <property type="match status" value="1"/>
</dbReference>
<accession>A0A419WTD3</accession>
<feature type="transmembrane region" description="Helical" evidence="9">
    <location>
        <begin position="510"/>
        <end position="533"/>
    </location>
</feature>
<dbReference type="PANTHER" id="PTHR11629:SF63">
    <property type="entry name" value="V-TYPE PROTON ATPASE SUBUNIT A"/>
    <property type="match status" value="1"/>
</dbReference>
<evidence type="ECO:0000313" key="11">
    <source>
        <dbReference type="Proteomes" id="UP000284531"/>
    </source>
</evidence>
<gene>
    <name evidence="10" type="ORF">BXY64_3594</name>
</gene>
<feature type="transmembrane region" description="Helical" evidence="9">
    <location>
        <begin position="324"/>
        <end position="353"/>
    </location>
</feature>
<keyword evidence="6" id="KW-0406">Ion transport</keyword>
<dbReference type="GO" id="GO:0046961">
    <property type="term" value="F:proton-transporting ATPase activity, rotational mechanism"/>
    <property type="evidence" value="ECO:0007669"/>
    <property type="project" value="InterPro"/>
</dbReference>
<feature type="coiled-coil region" evidence="8">
    <location>
        <begin position="200"/>
        <end position="227"/>
    </location>
</feature>
<evidence type="ECO:0000256" key="6">
    <source>
        <dbReference type="ARBA" id="ARBA00023065"/>
    </source>
</evidence>
<feature type="transmembrane region" description="Helical" evidence="9">
    <location>
        <begin position="553"/>
        <end position="576"/>
    </location>
</feature>
<reference evidence="10 11" key="1">
    <citation type="submission" date="2018-09" db="EMBL/GenBank/DDBJ databases">
        <title>Genomic Encyclopedia of Archaeal and Bacterial Type Strains, Phase II (KMG-II): from individual species to whole genera.</title>
        <authorList>
            <person name="Goeker M."/>
        </authorList>
    </citation>
    <scope>NUCLEOTIDE SEQUENCE [LARGE SCALE GENOMIC DNA]</scope>
    <source>
        <strain evidence="10 11">DSM 21950</strain>
    </source>
</reference>